<dbReference type="Pfam" id="PF04324">
    <property type="entry name" value="Fer2_BFD"/>
    <property type="match status" value="1"/>
</dbReference>
<dbReference type="Proteomes" id="UP001500839">
    <property type="component" value="Unassembled WGS sequence"/>
</dbReference>
<evidence type="ECO:0000313" key="11">
    <source>
        <dbReference type="Proteomes" id="UP001500839"/>
    </source>
</evidence>
<comment type="caution">
    <text evidence="10">The sequence shown here is derived from an EMBL/GenBank/DDBJ whole genome shotgun (WGS) entry which is preliminary data.</text>
</comment>
<evidence type="ECO:0000313" key="10">
    <source>
        <dbReference type="EMBL" id="GAA4809065.1"/>
    </source>
</evidence>
<evidence type="ECO:0000256" key="8">
    <source>
        <dbReference type="ARBA" id="ARBA00046332"/>
    </source>
</evidence>
<keyword evidence="2" id="KW-0001">2Fe-2S</keyword>
<keyword evidence="5" id="KW-0408">Iron</keyword>
<evidence type="ECO:0000256" key="3">
    <source>
        <dbReference type="ARBA" id="ARBA00022723"/>
    </source>
</evidence>
<organism evidence="10 11">
    <name type="scientific">Tomitella cavernea</name>
    <dbReference type="NCBI Taxonomy" id="1387982"/>
    <lineage>
        <taxon>Bacteria</taxon>
        <taxon>Bacillati</taxon>
        <taxon>Actinomycetota</taxon>
        <taxon>Actinomycetes</taxon>
        <taxon>Mycobacteriales</taxon>
        <taxon>Tomitella</taxon>
    </lineage>
</organism>
<protein>
    <recommendedName>
        <fullName evidence="7">Bacterioferritin-associated ferredoxin</fullName>
    </recommendedName>
</protein>
<evidence type="ECO:0000256" key="1">
    <source>
        <dbReference type="ARBA" id="ARBA00022448"/>
    </source>
</evidence>
<evidence type="ECO:0000256" key="6">
    <source>
        <dbReference type="ARBA" id="ARBA00023014"/>
    </source>
</evidence>
<proteinExistence type="inferred from homology"/>
<dbReference type="PANTHER" id="PTHR37424">
    <property type="entry name" value="BACTERIOFERRITIN-ASSOCIATED FERREDOXIN"/>
    <property type="match status" value="1"/>
</dbReference>
<dbReference type="InterPro" id="IPR041854">
    <property type="entry name" value="BFD-like_2Fe2S-bd_dom_sf"/>
</dbReference>
<reference evidence="11" key="1">
    <citation type="journal article" date="2019" name="Int. J. Syst. Evol. Microbiol.">
        <title>The Global Catalogue of Microorganisms (GCM) 10K type strain sequencing project: providing services to taxonomists for standard genome sequencing and annotation.</title>
        <authorList>
            <consortium name="The Broad Institute Genomics Platform"/>
            <consortium name="The Broad Institute Genome Sequencing Center for Infectious Disease"/>
            <person name="Wu L."/>
            <person name="Ma J."/>
        </authorList>
    </citation>
    <scope>NUCLEOTIDE SEQUENCE [LARGE SCALE GENOMIC DNA]</scope>
    <source>
        <strain evidence="11">JCM 18542</strain>
    </source>
</reference>
<accession>A0ABP9CDX5</accession>
<evidence type="ECO:0000256" key="2">
    <source>
        <dbReference type="ARBA" id="ARBA00022714"/>
    </source>
</evidence>
<dbReference type="InterPro" id="IPR052371">
    <property type="entry name" value="BFD-associated_ferredoxin"/>
</dbReference>
<evidence type="ECO:0000256" key="4">
    <source>
        <dbReference type="ARBA" id="ARBA00022982"/>
    </source>
</evidence>
<name>A0ABP9CDX5_9ACTN</name>
<evidence type="ECO:0000256" key="7">
    <source>
        <dbReference type="ARBA" id="ARBA00039386"/>
    </source>
</evidence>
<keyword evidence="1" id="KW-0813">Transport</keyword>
<feature type="domain" description="BFD-like [2Fe-2S]-binding" evidence="9">
    <location>
        <begin position="2"/>
        <end position="50"/>
    </location>
</feature>
<keyword evidence="4" id="KW-0249">Electron transport</keyword>
<dbReference type="PANTHER" id="PTHR37424:SF1">
    <property type="entry name" value="BACTERIOFERRITIN-ASSOCIATED FERREDOXIN"/>
    <property type="match status" value="1"/>
</dbReference>
<sequence>MYVCMCHAFTDEDIRAQIAYGHTSVNKIGRSCGAGRDCGACVKKIQAILRSKPAEGGTMELKIAG</sequence>
<evidence type="ECO:0000256" key="5">
    <source>
        <dbReference type="ARBA" id="ARBA00023004"/>
    </source>
</evidence>
<dbReference type="Gene3D" id="1.10.10.1100">
    <property type="entry name" value="BFD-like [2Fe-2S]-binding domain"/>
    <property type="match status" value="1"/>
</dbReference>
<keyword evidence="3" id="KW-0479">Metal-binding</keyword>
<comment type="similarity">
    <text evidence="8">Belongs to the Bfd family.</text>
</comment>
<gene>
    <name evidence="10" type="ORF">GCM10023353_11160</name>
</gene>
<keyword evidence="11" id="KW-1185">Reference proteome</keyword>
<dbReference type="RefSeq" id="WP_200170817.1">
    <property type="nucleotide sequence ID" value="NZ_BAABKQ010000001.1"/>
</dbReference>
<dbReference type="InterPro" id="IPR007419">
    <property type="entry name" value="BFD-like_2Fe2S-bd_dom"/>
</dbReference>
<dbReference type="EMBL" id="BAABKQ010000001">
    <property type="protein sequence ID" value="GAA4809065.1"/>
    <property type="molecule type" value="Genomic_DNA"/>
</dbReference>
<keyword evidence="6" id="KW-0411">Iron-sulfur</keyword>
<evidence type="ECO:0000259" key="9">
    <source>
        <dbReference type="Pfam" id="PF04324"/>
    </source>
</evidence>